<evidence type="ECO:0000313" key="1">
    <source>
        <dbReference type="EMBL" id="RJF84176.1"/>
    </source>
</evidence>
<dbReference type="AlphaFoldDB" id="A0A418W2G6"/>
<sequence length="260" mass="28826">MNGCLDKALLTRPAPSVPLLPLTHATPARWLPGILDQDGGTLAVHHCTTLGADLVYFFYGRPDYSPKDADESHDRNDPAHAPVYMVLSRDLIAQAANIYPFDTGGHKLYEDHVGGDPAWRNYTLDLGSDSARRVVECFYESNFDYFDYNPKDSVALAGDPPEMTAYHALITNHVEHDDDGRRSAIEVSLAAPVRLMGTLQAIIVPNTVLANPAMRDAINALSCNQLVYSLPGRYSWRGFREKMRDQIRGFLDSKGCFDAL</sequence>
<comment type="caution">
    <text evidence="1">The sequence shown here is derived from an EMBL/GenBank/DDBJ whole genome shotgun (WGS) entry which is preliminary data.</text>
</comment>
<name>A0A418W2G6_9PROT</name>
<proteinExistence type="predicted"/>
<keyword evidence="2" id="KW-1185">Reference proteome</keyword>
<protein>
    <submittedName>
        <fullName evidence="1">Uncharacterized protein</fullName>
    </submittedName>
</protein>
<accession>A0A418W2G6</accession>
<gene>
    <name evidence="1" type="ORF">D3877_06165</name>
</gene>
<organism evidence="1 2">
    <name type="scientific">Azospirillum cavernae</name>
    <dbReference type="NCBI Taxonomy" id="2320860"/>
    <lineage>
        <taxon>Bacteria</taxon>
        <taxon>Pseudomonadati</taxon>
        <taxon>Pseudomonadota</taxon>
        <taxon>Alphaproteobacteria</taxon>
        <taxon>Rhodospirillales</taxon>
        <taxon>Azospirillaceae</taxon>
        <taxon>Azospirillum</taxon>
    </lineage>
</organism>
<dbReference type="Proteomes" id="UP000283458">
    <property type="component" value="Unassembled WGS sequence"/>
</dbReference>
<reference evidence="1 2" key="1">
    <citation type="submission" date="2018-09" db="EMBL/GenBank/DDBJ databases">
        <authorList>
            <person name="Zhu H."/>
        </authorList>
    </citation>
    <scope>NUCLEOTIDE SEQUENCE [LARGE SCALE GENOMIC DNA]</scope>
    <source>
        <strain evidence="1 2">K2W22B-5</strain>
    </source>
</reference>
<evidence type="ECO:0000313" key="2">
    <source>
        <dbReference type="Proteomes" id="UP000283458"/>
    </source>
</evidence>
<dbReference type="EMBL" id="QYUL01000001">
    <property type="protein sequence ID" value="RJF84176.1"/>
    <property type="molecule type" value="Genomic_DNA"/>
</dbReference>